<dbReference type="STRING" id="479434.Sthe_2969"/>
<dbReference type="eggNOG" id="COG0262">
    <property type="taxonomic scope" value="Bacteria"/>
</dbReference>
<feature type="domain" description="Bacterial bifunctional deaminase-reductase C-terminal" evidence="1">
    <location>
        <begin position="4"/>
        <end position="176"/>
    </location>
</feature>
<dbReference type="Gene3D" id="3.40.430.10">
    <property type="entry name" value="Dihydrofolate Reductase, subunit A"/>
    <property type="match status" value="1"/>
</dbReference>
<dbReference type="KEGG" id="sti:Sthe_2969"/>
<dbReference type="PANTHER" id="PTHR38011:SF11">
    <property type="entry name" value="2,5-DIAMINO-6-RIBOSYLAMINO-4(3H)-PYRIMIDINONE 5'-PHOSPHATE REDUCTASE"/>
    <property type="match status" value="1"/>
</dbReference>
<dbReference type="Proteomes" id="UP000002027">
    <property type="component" value="Chromosome 2"/>
</dbReference>
<dbReference type="Pfam" id="PF01872">
    <property type="entry name" value="RibD_C"/>
    <property type="match status" value="1"/>
</dbReference>
<dbReference type="InParanoid" id="D1C980"/>
<dbReference type="PANTHER" id="PTHR38011">
    <property type="entry name" value="DIHYDROFOLATE REDUCTASE FAMILY PROTEIN (AFU_ORTHOLOGUE AFUA_8G06820)"/>
    <property type="match status" value="1"/>
</dbReference>
<dbReference type="GO" id="GO:0008703">
    <property type="term" value="F:5-amino-6-(5-phosphoribosylamino)uracil reductase activity"/>
    <property type="evidence" value="ECO:0007669"/>
    <property type="project" value="InterPro"/>
</dbReference>
<dbReference type="InterPro" id="IPR050765">
    <property type="entry name" value="Riboflavin_Biosynth_HTPR"/>
</dbReference>
<dbReference type="HOGENOM" id="CLU_043966_1_2_0"/>
<keyword evidence="3" id="KW-1185">Reference proteome</keyword>
<evidence type="ECO:0000313" key="2">
    <source>
        <dbReference type="EMBL" id="ACZ40373.1"/>
    </source>
</evidence>
<dbReference type="AlphaFoldDB" id="D1C980"/>
<dbReference type="GO" id="GO:0009231">
    <property type="term" value="P:riboflavin biosynthetic process"/>
    <property type="evidence" value="ECO:0007669"/>
    <property type="project" value="InterPro"/>
</dbReference>
<accession>D1C980</accession>
<evidence type="ECO:0000259" key="1">
    <source>
        <dbReference type="Pfam" id="PF01872"/>
    </source>
</evidence>
<sequence>MRRLIMWNLVTLDGYFEGPESWSIDWHDVAWGDELEQFSLEQLASADLILFGRVTYEGMAAYWSNAEGAVAEQMNSIPKVVFSRTLEQATWNNTRLVKDEAEKEVALLKEQPGKDILLFGSANLASTLMRHGLIDEYRLGVAPIVLGGGNPLFKPSPDRMQMTLIEARPFSTGCVLLRYQPAATA</sequence>
<reference evidence="2 3" key="2">
    <citation type="journal article" date="2010" name="Stand. Genomic Sci.">
        <title>Complete genome sequence of Desulfohalobium retbaense type strain (HR(100)).</title>
        <authorList>
            <person name="Spring S."/>
            <person name="Nolan M."/>
            <person name="Lapidus A."/>
            <person name="Glavina Del Rio T."/>
            <person name="Copeland A."/>
            <person name="Tice H."/>
            <person name="Cheng J.F."/>
            <person name="Lucas S."/>
            <person name="Land M."/>
            <person name="Chen F."/>
            <person name="Bruce D."/>
            <person name="Goodwin L."/>
            <person name="Pitluck S."/>
            <person name="Ivanova N."/>
            <person name="Mavromatis K."/>
            <person name="Mikhailova N."/>
            <person name="Pati A."/>
            <person name="Chen A."/>
            <person name="Palaniappan K."/>
            <person name="Hauser L."/>
            <person name="Chang Y.J."/>
            <person name="Jeffries C.D."/>
            <person name="Munk C."/>
            <person name="Kiss H."/>
            <person name="Chain P."/>
            <person name="Han C."/>
            <person name="Brettin T."/>
            <person name="Detter J.C."/>
            <person name="Schuler E."/>
            <person name="Goker M."/>
            <person name="Rohde M."/>
            <person name="Bristow J."/>
            <person name="Eisen J.A."/>
            <person name="Markowitz V."/>
            <person name="Hugenholtz P."/>
            <person name="Kyrpides N.C."/>
            <person name="Klenk H.P."/>
        </authorList>
    </citation>
    <scope>NUCLEOTIDE SEQUENCE [LARGE SCALE GENOMIC DNA]</scope>
    <source>
        <strain evidence="3">ATCC 49802 / DSM 20745 / S 6022</strain>
    </source>
</reference>
<protein>
    <submittedName>
        <fullName evidence="2">Bifunctional deaminase-reductase domain protein</fullName>
    </submittedName>
</protein>
<dbReference type="RefSeq" id="WP_012873408.1">
    <property type="nucleotide sequence ID" value="NC_013524.1"/>
</dbReference>
<organism evidence="2 3">
    <name type="scientific">Sphaerobacter thermophilus (strain ATCC 49802 / DSM 20745 / KCCM 41009 / NCIMB 13125 / S 6022)</name>
    <dbReference type="NCBI Taxonomy" id="479434"/>
    <lineage>
        <taxon>Bacteria</taxon>
        <taxon>Pseudomonadati</taxon>
        <taxon>Thermomicrobiota</taxon>
        <taxon>Thermomicrobia</taxon>
        <taxon>Sphaerobacterales</taxon>
        <taxon>Sphaerobacterineae</taxon>
        <taxon>Sphaerobacteraceae</taxon>
        <taxon>Sphaerobacter</taxon>
    </lineage>
</organism>
<dbReference type="EMBL" id="CP001824">
    <property type="protein sequence ID" value="ACZ40373.1"/>
    <property type="molecule type" value="Genomic_DNA"/>
</dbReference>
<dbReference type="InterPro" id="IPR024072">
    <property type="entry name" value="DHFR-like_dom_sf"/>
</dbReference>
<reference evidence="3" key="1">
    <citation type="submission" date="2009-11" db="EMBL/GenBank/DDBJ databases">
        <title>The complete chromosome 2 of Sphaerobacter thermophilus DSM 20745.</title>
        <authorList>
            <person name="Lucas S."/>
            <person name="Copeland A."/>
            <person name="Lapidus A."/>
            <person name="Glavina del Rio T."/>
            <person name="Dalin E."/>
            <person name="Tice H."/>
            <person name="Bruce D."/>
            <person name="Goodwin L."/>
            <person name="Pitluck S."/>
            <person name="Kyrpides N."/>
            <person name="Mavromatis K."/>
            <person name="Ivanova N."/>
            <person name="Mikhailova N."/>
            <person name="LaButti K.M."/>
            <person name="Clum A."/>
            <person name="Sun H.I."/>
            <person name="Brettin T."/>
            <person name="Detter J.C."/>
            <person name="Han C."/>
            <person name="Larimer F."/>
            <person name="Land M."/>
            <person name="Hauser L."/>
            <person name="Markowitz V."/>
            <person name="Cheng J.F."/>
            <person name="Hugenholtz P."/>
            <person name="Woyke T."/>
            <person name="Wu D."/>
            <person name="Steenblock K."/>
            <person name="Schneider S."/>
            <person name="Pukall R."/>
            <person name="Goeker M."/>
            <person name="Klenk H.P."/>
            <person name="Eisen J.A."/>
        </authorList>
    </citation>
    <scope>NUCLEOTIDE SEQUENCE [LARGE SCALE GENOMIC DNA]</scope>
    <source>
        <strain evidence="3">ATCC 49802 / DSM 20745 / S 6022</strain>
    </source>
</reference>
<gene>
    <name evidence="2" type="ordered locus">Sthe_2969</name>
</gene>
<proteinExistence type="predicted"/>
<dbReference type="FunCoup" id="D1C980">
    <property type="interactions" value="41"/>
</dbReference>
<dbReference type="OrthoDB" id="195113at2"/>
<evidence type="ECO:0000313" key="3">
    <source>
        <dbReference type="Proteomes" id="UP000002027"/>
    </source>
</evidence>
<dbReference type="SUPFAM" id="SSF53597">
    <property type="entry name" value="Dihydrofolate reductase-like"/>
    <property type="match status" value="1"/>
</dbReference>
<name>D1C980_SPHTD</name>
<dbReference type="InterPro" id="IPR002734">
    <property type="entry name" value="RibDG_C"/>
</dbReference>